<dbReference type="KEGG" id="psup:E5P55_00445"/>
<dbReference type="GO" id="GO:0006412">
    <property type="term" value="P:translation"/>
    <property type="evidence" value="ECO:0007669"/>
    <property type="project" value="InterPro"/>
</dbReference>
<organism evidence="5 6">
    <name type="scientific">Candidatus Pinguicoccus supinus</name>
    <dbReference type="NCBI Taxonomy" id="2529394"/>
    <lineage>
        <taxon>Bacteria</taxon>
        <taxon>Pseudomonadati</taxon>
        <taxon>Verrucomicrobiota</taxon>
        <taxon>Candidatus Pinguicoccus</taxon>
    </lineage>
</organism>
<dbReference type="GO" id="GO:1990904">
    <property type="term" value="C:ribonucleoprotein complex"/>
    <property type="evidence" value="ECO:0007669"/>
    <property type="project" value="UniProtKB-KW"/>
</dbReference>
<proteinExistence type="inferred from homology"/>
<dbReference type="SUPFAM" id="SSF57840">
    <property type="entry name" value="Ribosomal protein L36"/>
    <property type="match status" value="1"/>
</dbReference>
<dbReference type="InterPro" id="IPR047621">
    <property type="entry name" value="Ribosomal_L36_bact"/>
</dbReference>
<comment type="similarity">
    <text evidence="1 4">Belongs to the bacterial ribosomal protein bL36 family.</text>
</comment>
<dbReference type="InterPro" id="IPR000473">
    <property type="entry name" value="Ribosomal_bL36"/>
</dbReference>
<evidence type="ECO:0000256" key="4">
    <source>
        <dbReference type="RuleBase" id="RU000571"/>
    </source>
</evidence>
<dbReference type="AlphaFoldDB" id="A0A7T0BRE0"/>
<protein>
    <recommendedName>
        <fullName evidence="4">50S ribosomal protein L36</fullName>
    </recommendedName>
</protein>
<evidence type="ECO:0000313" key="6">
    <source>
        <dbReference type="Proteomes" id="UP000594451"/>
    </source>
</evidence>
<accession>A0A7T0BRE0</accession>
<keyword evidence="2 4" id="KW-0689">Ribosomal protein</keyword>
<dbReference type="PANTHER" id="PTHR47781">
    <property type="entry name" value="50S RIBOSOMAL PROTEIN L36 2"/>
    <property type="match status" value="1"/>
</dbReference>
<name>A0A7T0BRE0_9BACT</name>
<dbReference type="Pfam" id="PF00444">
    <property type="entry name" value="Ribosomal_L36"/>
    <property type="match status" value="1"/>
</dbReference>
<dbReference type="GO" id="GO:0005840">
    <property type="term" value="C:ribosome"/>
    <property type="evidence" value="ECO:0007669"/>
    <property type="project" value="UniProtKB-KW"/>
</dbReference>
<dbReference type="Proteomes" id="UP000594451">
    <property type="component" value="Chromosome"/>
</dbReference>
<evidence type="ECO:0000256" key="2">
    <source>
        <dbReference type="ARBA" id="ARBA00022980"/>
    </source>
</evidence>
<evidence type="ECO:0000256" key="3">
    <source>
        <dbReference type="ARBA" id="ARBA00023274"/>
    </source>
</evidence>
<sequence>MKVKSSLRTLKLRNAHCKLVKRGKRIYIINKHIPKFKAKQ</sequence>
<dbReference type="EMBL" id="CP039370">
    <property type="protein sequence ID" value="QPJ58447.1"/>
    <property type="molecule type" value="Genomic_DNA"/>
</dbReference>
<dbReference type="InterPro" id="IPR035977">
    <property type="entry name" value="Ribosomal_bL36_sp"/>
</dbReference>
<dbReference type="GO" id="GO:0003735">
    <property type="term" value="F:structural constituent of ribosome"/>
    <property type="evidence" value="ECO:0007669"/>
    <property type="project" value="InterPro"/>
</dbReference>
<evidence type="ECO:0000313" key="5">
    <source>
        <dbReference type="EMBL" id="QPJ58447.1"/>
    </source>
</evidence>
<gene>
    <name evidence="5" type="ORF">E5P55_00445</name>
</gene>
<dbReference type="PANTHER" id="PTHR47781:SF1">
    <property type="entry name" value="LARGE RIBOSOMAL SUBUNIT PROTEIN BL36B"/>
    <property type="match status" value="1"/>
</dbReference>
<dbReference type="NCBIfam" id="TIGR01022">
    <property type="entry name" value="rpmJ_bact"/>
    <property type="match status" value="1"/>
</dbReference>
<keyword evidence="6" id="KW-1185">Reference proteome</keyword>
<reference evidence="5 6" key="1">
    <citation type="journal article" date="2020" name="Sci. Rep.">
        <title>Morphology, ultrastructure, genomics, and phylogeny of Euplotes vanleeuwenhoeki sp. nov. and its ultra-reduced endosymbiont Candidatus Pinguicoccus supinus sp. nov.</title>
        <authorList>
            <person name="Serra V."/>
            <person name="Gammuto L."/>
            <person name="Nitla V."/>
            <person name="Castelli M."/>
            <person name="Lanzoni O."/>
            <person name="Sassera D."/>
            <person name="Bandi C."/>
            <person name="Sandeep B.V."/>
            <person name="Verni F."/>
            <person name="Modeo L."/>
            <person name="Petroni G."/>
        </authorList>
    </citation>
    <scope>NUCLEOTIDE SEQUENCE [LARGE SCALE GENOMIC DNA]</scope>
    <source>
        <strain evidence="5 6">KKR18_Esm</strain>
    </source>
</reference>
<evidence type="ECO:0000256" key="1">
    <source>
        <dbReference type="ARBA" id="ARBA00007645"/>
    </source>
</evidence>
<keyword evidence="3 4" id="KW-0687">Ribonucleoprotein</keyword>